<keyword evidence="3" id="KW-1185">Reference proteome</keyword>
<evidence type="ECO:0000256" key="1">
    <source>
        <dbReference type="SAM" id="MobiDB-lite"/>
    </source>
</evidence>
<feature type="compositionally biased region" description="Basic and acidic residues" evidence="1">
    <location>
        <begin position="1"/>
        <end position="16"/>
    </location>
</feature>
<feature type="compositionally biased region" description="Basic residues" evidence="1">
    <location>
        <begin position="41"/>
        <end position="51"/>
    </location>
</feature>
<gene>
    <name evidence="2" type="ORF">LTRI10_LOCUS17574</name>
</gene>
<dbReference type="EMBL" id="OZ034816">
    <property type="protein sequence ID" value="CAL1375801.1"/>
    <property type="molecule type" value="Genomic_DNA"/>
</dbReference>
<feature type="region of interest" description="Disordered" evidence="1">
    <location>
        <begin position="1"/>
        <end position="56"/>
    </location>
</feature>
<sequence>MVKTEDTTASKRDHAGQRMRRRTENAPAADNAGEKSVFTRGGRRRTMRRRQREIADREASALCKREKGKGKRVLGLGAALRRKETIKKGSVGQGFDFGPSNDYVVLSVNTLQQNGPLD</sequence>
<evidence type="ECO:0000313" key="2">
    <source>
        <dbReference type="EMBL" id="CAL1375801.1"/>
    </source>
</evidence>
<reference evidence="2 3" key="1">
    <citation type="submission" date="2024-04" db="EMBL/GenBank/DDBJ databases">
        <authorList>
            <person name="Fracassetti M."/>
        </authorList>
    </citation>
    <scope>NUCLEOTIDE SEQUENCE [LARGE SCALE GENOMIC DNA]</scope>
</reference>
<evidence type="ECO:0000313" key="3">
    <source>
        <dbReference type="Proteomes" id="UP001497516"/>
    </source>
</evidence>
<dbReference type="AlphaFoldDB" id="A0AAV2DQH1"/>
<protein>
    <submittedName>
        <fullName evidence="2">Uncharacterized protein</fullName>
    </submittedName>
</protein>
<proteinExistence type="predicted"/>
<organism evidence="2 3">
    <name type="scientific">Linum trigynum</name>
    <dbReference type="NCBI Taxonomy" id="586398"/>
    <lineage>
        <taxon>Eukaryota</taxon>
        <taxon>Viridiplantae</taxon>
        <taxon>Streptophyta</taxon>
        <taxon>Embryophyta</taxon>
        <taxon>Tracheophyta</taxon>
        <taxon>Spermatophyta</taxon>
        <taxon>Magnoliopsida</taxon>
        <taxon>eudicotyledons</taxon>
        <taxon>Gunneridae</taxon>
        <taxon>Pentapetalae</taxon>
        <taxon>rosids</taxon>
        <taxon>fabids</taxon>
        <taxon>Malpighiales</taxon>
        <taxon>Linaceae</taxon>
        <taxon>Linum</taxon>
    </lineage>
</organism>
<accession>A0AAV2DQH1</accession>
<dbReference type="Proteomes" id="UP001497516">
    <property type="component" value="Chromosome 3"/>
</dbReference>
<name>A0AAV2DQH1_9ROSI</name>